<reference evidence="1" key="1">
    <citation type="submission" date="2021-02" db="EMBL/GenBank/DDBJ databases">
        <authorList>
            <person name="Nowell W R."/>
        </authorList>
    </citation>
    <scope>NUCLEOTIDE SEQUENCE</scope>
</reference>
<gene>
    <name evidence="1" type="ORF">ZHD862_LOCUS38058</name>
</gene>
<comment type="caution">
    <text evidence="1">The sequence shown here is derived from an EMBL/GenBank/DDBJ whole genome shotgun (WGS) entry which is preliminary data.</text>
</comment>
<accession>A0A815U5H3</accession>
<proteinExistence type="predicted"/>
<dbReference type="EMBL" id="CAJNOT010008013">
    <property type="protein sequence ID" value="CAF1514076.1"/>
    <property type="molecule type" value="Genomic_DNA"/>
</dbReference>
<dbReference type="InterPro" id="IPR029044">
    <property type="entry name" value="Nucleotide-diphossugar_trans"/>
</dbReference>
<dbReference type="Gene3D" id="3.90.550.10">
    <property type="entry name" value="Spore Coat Polysaccharide Biosynthesis Protein SpsA, Chain A"/>
    <property type="match status" value="1"/>
</dbReference>
<dbReference type="Proteomes" id="UP000663864">
    <property type="component" value="Unassembled WGS sequence"/>
</dbReference>
<feature type="non-terminal residue" evidence="1">
    <location>
        <position position="1"/>
    </location>
</feature>
<evidence type="ECO:0000313" key="2">
    <source>
        <dbReference type="Proteomes" id="UP000663864"/>
    </source>
</evidence>
<dbReference type="SUPFAM" id="SSF53448">
    <property type="entry name" value="Nucleotide-diphospho-sugar transferases"/>
    <property type="match status" value="1"/>
</dbReference>
<evidence type="ECO:0000313" key="1">
    <source>
        <dbReference type="EMBL" id="CAF1514076.1"/>
    </source>
</evidence>
<sequence>TFATWEVRREDEFSPLKNGAGNKDTAETCRRDLILQHIRYLKQVGTLLQKTNENICEISCFLCRRKIINNNNNNNNNNMQ</sequence>
<protein>
    <submittedName>
        <fullName evidence="1">Uncharacterized protein</fullName>
    </submittedName>
</protein>
<name>A0A815U5H3_9BILA</name>
<dbReference type="AlphaFoldDB" id="A0A815U5H3"/>
<organism evidence="1 2">
    <name type="scientific">Rotaria sordida</name>
    <dbReference type="NCBI Taxonomy" id="392033"/>
    <lineage>
        <taxon>Eukaryota</taxon>
        <taxon>Metazoa</taxon>
        <taxon>Spiralia</taxon>
        <taxon>Gnathifera</taxon>
        <taxon>Rotifera</taxon>
        <taxon>Eurotatoria</taxon>
        <taxon>Bdelloidea</taxon>
        <taxon>Philodinida</taxon>
        <taxon>Philodinidae</taxon>
        <taxon>Rotaria</taxon>
    </lineage>
</organism>